<dbReference type="VEuPathDB" id="FungiDB:RhiirFUN_025966"/>
<gene>
    <name evidence="1" type="ORF">RhiirA4_442285</name>
</gene>
<dbReference type="Proteomes" id="UP000234323">
    <property type="component" value="Unassembled WGS sequence"/>
</dbReference>
<dbReference type="VEuPathDB" id="FungiDB:RhiirA1_540454"/>
<name>A0A2I1G8R1_9GLOM</name>
<proteinExistence type="predicted"/>
<evidence type="ECO:0000313" key="1">
    <source>
        <dbReference type="EMBL" id="PKY42961.1"/>
    </source>
</evidence>
<reference evidence="1 2" key="1">
    <citation type="submission" date="2015-10" db="EMBL/GenBank/DDBJ databases">
        <title>Genome analyses suggest a sexual origin of heterokaryosis in a supposedly ancient asexual fungus.</title>
        <authorList>
            <person name="Ropars J."/>
            <person name="Sedzielewska K."/>
            <person name="Noel J."/>
            <person name="Charron P."/>
            <person name="Farinelli L."/>
            <person name="Marton T."/>
            <person name="Kruger M."/>
            <person name="Pelin A."/>
            <person name="Brachmann A."/>
            <person name="Corradi N."/>
        </authorList>
    </citation>
    <scope>NUCLEOTIDE SEQUENCE [LARGE SCALE GENOMIC DNA]</scope>
    <source>
        <strain evidence="1 2">A4</strain>
    </source>
</reference>
<evidence type="ECO:0008006" key="3">
    <source>
        <dbReference type="Google" id="ProtNLM"/>
    </source>
</evidence>
<sequence>MVNLKVYQVRSSSLRKFFKKIISNTLIKDTVSILVKEGKLNISALLNVPQQLFLINNTIKELIKVLEHLPNFCEKICEKVNKQYATNFTSNQIRQYLKDELQVKIPQNRGKPFTEQIDNSIKEFMKKFGQSSNPYVKVSENINKLYDTNYTSKQIRQRWISKLNTDLCFVPLSKDEKSFIIQWAESKRGDIIPWKELIPLMEKKFEKLRSENMVKNCWYLSRKRSPKLKAKNEKQQKKVCHELTTFEFSPPNGDSNARPMDTLPKSEESIIHLPLLNARPLEISFKSKERTNSPPLNARQMETSFKSEERIHLPSLNARPMEISFKSEPLNARTMETSFKSEPLNARSMETSFKSEPLNASLMEITFKSEESIHLSPLNANSMKISFKSEPLNAKPIEISIKSEPSNASPMKITFLNTRPIEISFKNEP</sequence>
<dbReference type="SUPFAM" id="SSF46689">
    <property type="entry name" value="Homeodomain-like"/>
    <property type="match status" value="1"/>
</dbReference>
<dbReference type="VEuPathDB" id="FungiDB:FUN_022071"/>
<accession>A0A2I1G8R1</accession>
<evidence type="ECO:0000313" key="2">
    <source>
        <dbReference type="Proteomes" id="UP000234323"/>
    </source>
</evidence>
<protein>
    <recommendedName>
        <fullName evidence="3">HTH myb-type domain-containing protein</fullName>
    </recommendedName>
</protein>
<keyword evidence="2" id="KW-1185">Reference proteome</keyword>
<dbReference type="EMBL" id="LLXI01000227">
    <property type="protein sequence ID" value="PKY42961.1"/>
    <property type="molecule type" value="Genomic_DNA"/>
</dbReference>
<organism evidence="1 2">
    <name type="scientific">Rhizophagus irregularis</name>
    <dbReference type="NCBI Taxonomy" id="588596"/>
    <lineage>
        <taxon>Eukaryota</taxon>
        <taxon>Fungi</taxon>
        <taxon>Fungi incertae sedis</taxon>
        <taxon>Mucoromycota</taxon>
        <taxon>Glomeromycotina</taxon>
        <taxon>Glomeromycetes</taxon>
        <taxon>Glomerales</taxon>
        <taxon>Glomeraceae</taxon>
        <taxon>Rhizophagus</taxon>
    </lineage>
</organism>
<dbReference type="AlphaFoldDB" id="A0A2I1G8R1"/>
<comment type="caution">
    <text evidence="1">The sequence shown here is derived from an EMBL/GenBank/DDBJ whole genome shotgun (WGS) entry which is preliminary data.</text>
</comment>
<dbReference type="InterPro" id="IPR009057">
    <property type="entry name" value="Homeodomain-like_sf"/>
</dbReference>